<feature type="compositionally biased region" description="Low complexity" evidence="1">
    <location>
        <begin position="607"/>
        <end position="618"/>
    </location>
</feature>
<feature type="region of interest" description="Disordered" evidence="1">
    <location>
        <begin position="588"/>
        <end position="618"/>
    </location>
</feature>
<evidence type="ECO:0000313" key="3">
    <source>
        <dbReference type="EMBL" id="KAG2494116.1"/>
    </source>
</evidence>
<dbReference type="EMBL" id="JAEHOE010000033">
    <property type="protein sequence ID" value="KAG2494116.1"/>
    <property type="molecule type" value="Genomic_DNA"/>
</dbReference>
<feature type="compositionally biased region" description="Basic residues" evidence="1">
    <location>
        <begin position="304"/>
        <end position="313"/>
    </location>
</feature>
<dbReference type="Gene3D" id="3.30.460.10">
    <property type="entry name" value="Beta Polymerase, domain 2"/>
    <property type="match status" value="1"/>
</dbReference>
<dbReference type="GO" id="GO:0034196">
    <property type="term" value="P:acylglycerol transport"/>
    <property type="evidence" value="ECO:0007669"/>
    <property type="project" value="InterPro"/>
</dbReference>
<reference evidence="3" key="1">
    <citation type="journal article" date="2020" name="bioRxiv">
        <title>Comparative genomics of Chlamydomonas.</title>
        <authorList>
            <person name="Craig R.J."/>
            <person name="Hasan A.R."/>
            <person name="Ness R.W."/>
            <person name="Keightley P.D."/>
        </authorList>
    </citation>
    <scope>NUCLEOTIDE SEQUENCE</scope>
    <source>
        <strain evidence="3">CCAP 11/70</strain>
    </source>
</reference>
<dbReference type="GO" id="GO:1990052">
    <property type="term" value="P:ER to chloroplast lipid transport"/>
    <property type="evidence" value="ECO:0007669"/>
    <property type="project" value="InterPro"/>
</dbReference>
<feature type="region of interest" description="Disordered" evidence="1">
    <location>
        <begin position="1142"/>
        <end position="1163"/>
    </location>
</feature>
<proteinExistence type="predicted"/>
<keyword evidence="2" id="KW-0472">Membrane</keyword>
<evidence type="ECO:0000313" key="4">
    <source>
        <dbReference type="Proteomes" id="UP000612055"/>
    </source>
</evidence>
<accession>A0A835Y1C6</accession>
<organism evidence="3 4">
    <name type="scientific">Edaphochlamys debaryana</name>
    <dbReference type="NCBI Taxonomy" id="47281"/>
    <lineage>
        <taxon>Eukaryota</taxon>
        <taxon>Viridiplantae</taxon>
        <taxon>Chlorophyta</taxon>
        <taxon>core chlorophytes</taxon>
        <taxon>Chlorophyceae</taxon>
        <taxon>CS clade</taxon>
        <taxon>Chlamydomonadales</taxon>
        <taxon>Chlamydomonadales incertae sedis</taxon>
        <taxon>Edaphochlamys</taxon>
    </lineage>
</organism>
<dbReference type="Gene3D" id="1.10.1410.20">
    <property type="entry name" value="2'-5'-oligoadenylate synthetase 1, domain 2"/>
    <property type="match status" value="1"/>
</dbReference>
<dbReference type="InterPro" id="IPR044160">
    <property type="entry name" value="TGD4-like"/>
</dbReference>
<name>A0A835Y1C6_9CHLO</name>
<feature type="compositionally biased region" description="Low complexity" evidence="1">
    <location>
        <begin position="401"/>
        <end position="411"/>
    </location>
</feature>
<evidence type="ECO:0000256" key="2">
    <source>
        <dbReference type="SAM" id="Phobius"/>
    </source>
</evidence>
<feature type="compositionally biased region" description="Pro residues" evidence="1">
    <location>
        <begin position="333"/>
        <end position="343"/>
    </location>
</feature>
<feature type="region of interest" description="Disordered" evidence="1">
    <location>
        <begin position="478"/>
        <end position="508"/>
    </location>
</feature>
<feature type="compositionally biased region" description="Low complexity" evidence="1">
    <location>
        <begin position="478"/>
        <end position="489"/>
    </location>
</feature>
<sequence>MVGHQIRSTIPAQYWGTSVASASAADGALASSISDPAPLPLLAGSGLSRPHLVLATQALKLPGKPGLPGLPSLCQGQGGVVLDRVLAHLSGEQWWAALSGRARLGRLLARRSELTAALTDPSSYSLCASSRVQLRGNAILRSRLDWSPPATAPPPAAAATGEAHHGLGAAAARLAAPLSMSATVRSYVGSHTEARADVAIAQRTAASPHGGVEAVAAGGGGGGVTGGGGAVTPLVLGLQAGSAPSCRSALQWRCGALQVTAPPTVPLAGAAADAGGPVDGPALQSALYLQGTVAMQGEHFLWRAPKRPPPRRRAKDEAGAAGGEGGDAAAAAPAPPPPAPPRAPSIGPHNPVRQVASRLLNRLGDKKKRGGSGDEEDDAPVGAGEPDRVAAGAARRRHAASAKPAAANGAGKPAGGAAGAGKAGGEAAEAPFGVELPSANEVQEALVDATQSLARLRDDVTQASRWVASGGLAEKLEAAGAPQAGAGAARAKKPAKPRKQPDRPVPWSAFIGEPHLKVAGVAGLTARAPALMLTHGSRAAAAGPDAGSGSGSRSGPLSAVLPVRIAWIQDLGARRARRAIGGFLSHQDASQAQAQAQAGPEGPGLGPAPAAAAAHRSGGASSGALRPFASAAANAQFGRFAGWLGDYTRLGCQLDAGLWGPGVQAAASGSSASPRQRHPAFALGDTGAWHALSVSLSQQLIGPLRFAADWRYELVSARALAVPPPPPPPRAASGGAAAAIAAGAAGAAAWLPGAAKAAATHVGGMRPQLLESVYALDLAVPGTAGAARVVAWYAPQRREGMVELRLLDAEASEAGYAIDTVVQALQKVPGVKVDRVKVGGSFGRKTSVKGRFDVDLSVFVNGLDPELDPQRAAEALNAAAAKLNPLDIRDVHKHAKACMIQFTLQDVKMDVVLVPNFATHVDSHDRDNAAKQVEVLVKPLLRMTGREAAATTASGLREQSLSEALTKFVKKQHKTANEAVRLFKAWVKCGLAERGLLRSSKLPSVALELIVLQAFQAEQAARGSEFDPIGPDKSLLLRTFLGALDTASRLDEPGGGPVVMLDAGGLGYRREQGERFRACWGPGEGPFIIHPIDPTCNVARAPGDGRPPWDWPTLAQEARKLRSCGASSGPSGSKAHLCMPGNSPMGARAQEQTPQHRDGQPIWGSAEGAVRRHGGETEASTQEGPSLGLVVATAGLAALVVVGGTALFRQAQRRGGERQ</sequence>
<feature type="region of interest" description="Disordered" evidence="1">
    <location>
        <begin position="364"/>
        <end position="425"/>
    </location>
</feature>
<protein>
    <submittedName>
        <fullName evidence="3">Uncharacterized protein</fullName>
    </submittedName>
</protein>
<dbReference type="AlphaFoldDB" id="A0A835Y1C6"/>
<dbReference type="Proteomes" id="UP000612055">
    <property type="component" value="Unassembled WGS sequence"/>
</dbReference>
<keyword evidence="2" id="KW-0812">Transmembrane</keyword>
<gene>
    <name evidence="3" type="ORF">HYH03_007755</name>
</gene>
<dbReference type="SUPFAM" id="SSF81301">
    <property type="entry name" value="Nucleotidyltransferase"/>
    <property type="match status" value="1"/>
</dbReference>
<dbReference type="InterPro" id="IPR043519">
    <property type="entry name" value="NT_sf"/>
</dbReference>
<feature type="transmembrane region" description="Helical" evidence="2">
    <location>
        <begin position="1187"/>
        <end position="1208"/>
    </location>
</feature>
<evidence type="ECO:0000256" key="1">
    <source>
        <dbReference type="SAM" id="MobiDB-lite"/>
    </source>
</evidence>
<dbReference type="GO" id="GO:0070300">
    <property type="term" value="F:phosphatidic acid binding"/>
    <property type="evidence" value="ECO:0007669"/>
    <property type="project" value="InterPro"/>
</dbReference>
<dbReference type="PANTHER" id="PTHR34954:SF3">
    <property type="entry name" value="EXPRESSED PROTEIN"/>
    <property type="match status" value="1"/>
</dbReference>
<dbReference type="PROSITE" id="PS50152">
    <property type="entry name" value="25A_SYNTH_3"/>
    <property type="match status" value="1"/>
</dbReference>
<feature type="region of interest" description="Disordered" evidence="1">
    <location>
        <begin position="301"/>
        <end position="351"/>
    </location>
</feature>
<keyword evidence="2" id="KW-1133">Transmembrane helix</keyword>
<feature type="compositionally biased region" description="Gly residues" evidence="1">
    <location>
        <begin position="412"/>
        <end position="424"/>
    </location>
</feature>
<dbReference type="PANTHER" id="PTHR34954">
    <property type="entry name" value="EXPRESSED PROTEIN"/>
    <property type="match status" value="1"/>
</dbReference>
<comment type="caution">
    <text evidence="3">The sequence shown here is derived from an EMBL/GenBank/DDBJ whole genome shotgun (WGS) entry which is preliminary data.</text>
</comment>
<dbReference type="OrthoDB" id="512148at2759"/>
<feature type="compositionally biased region" description="Low complexity" evidence="1">
    <location>
        <begin position="589"/>
        <end position="600"/>
    </location>
</feature>
<keyword evidence="4" id="KW-1185">Reference proteome</keyword>